<organism evidence="11 12">
    <name type="scientific">Flaviflagellibacter deserti</name>
    <dbReference type="NCBI Taxonomy" id="2267266"/>
    <lineage>
        <taxon>Bacteria</taxon>
        <taxon>Pseudomonadati</taxon>
        <taxon>Pseudomonadota</taxon>
        <taxon>Alphaproteobacteria</taxon>
        <taxon>Hyphomicrobiales</taxon>
        <taxon>Flaviflagellibacter</taxon>
    </lineage>
</organism>
<name>A0ABV9Z8H6_9HYPH</name>
<evidence type="ECO:0000256" key="2">
    <source>
        <dbReference type="ARBA" id="ARBA00010072"/>
    </source>
</evidence>
<evidence type="ECO:0000256" key="7">
    <source>
        <dbReference type="ARBA" id="ARBA00022989"/>
    </source>
</evidence>
<evidence type="ECO:0000256" key="1">
    <source>
        <dbReference type="ARBA" id="ARBA00004429"/>
    </source>
</evidence>
<protein>
    <submittedName>
        <fullName evidence="11">Amino acid ABC transporter permease</fullName>
    </submittedName>
</protein>
<evidence type="ECO:0000259" key="10">
    <source>
        <dbReference type="PROSITE" id="PS50928"/>
    </source>
</evidence>
<evidence type="ECO:0000256" key="3">
    <source>
        <dbReference type="ARBA" id="ARBA00022448"/>
    </source>
</evidence>
<evidence type="ECO:0000313" key="12">
    <source>
        <dbReference type="Proteomes" id="UP001595796"/>
    </source>
</evidence>
<comment type="subcellular location">
    <subcellularLocation>
        <location evidence="1">Cell inner membrane</location>
        <topology evidence="1">Multi-pass membrane protein</topology>
    </subcellularLocation>
    <subcellularLocation>
        <location evidence="9">Cell membrane</location>
        <topology evidence="9">Multi-pass membrane protein</topology>
    </subcellularLocation>
</comment>
<dbReference type="PANTHER" id="PTHR30614:SF0">
    <property type="entry name" value="L-CYSTINE TRANSPORT SYSTEM PERMEASE PROTEIN TCYL"/>
    <property type="match status" value="1"/>
</dbReference>
<dbReference type="PROSITE" id="PS50928">
    <property type="entry name" value="ABC_TM1"/>
    <property type="match status" value="1"/>
</dbReference>
<dbReference type="Proteomes" id="UP001595796">
    <property type="component" value="Unassembled WGS sequence"/>
</dbReference>
<comment type="similarity">
    <text evidence="2">Belongs to the binding-protein-dependent transport system permease family. HisMQ subfamily.</text>
</comment>
<evidence type="ECO:0000256" key="9">
    <source>
        <dbReference type="RuleBase" id="RU363032"/>
    </source>
</evidence>
<dbReference type="Gene3D" id="1.10.3720.10">
    <property type="entry name" value="MetI-like"/>
    <property type="match status" value="1"/>
</dbReference>
<feature type="transmembrane region" description="Helical" evidence="9">
    <location>
        <begin position="49"/>
        <end position="72"/>
    </location>
</feature>
<dbReference type="InterPro" id="IPR035906">
    <property type="entry name" value="MetI-like_sf"/>
</dbReference>
<keyword evidence="6" id="KW-0029">Amino-acid transport</keyword>
<evidence type="ECO:0000256" key="4">
    <source>
        <dbReference type="ARBA" id="ARBA00022475"/>
    </source>
</evidence>
<keyword evidence="3 9" id="KW-0813">Transport</keyword>
<feature type="domain" description="ABC transmembrane type-1" evidence="10">
    <location>
        <begin position="13"/>
        <end position="202"/>
    </location>
</feature>
<keyword evidence="7 9" id="KW-1133">Transmembrane helix</keyword>
<proteinExistence type="inferred from homology"/>
<dbReference type="PANTHER" id="PTHR30614">
    <property type="entry name" value="MEMBRANE COMPONENT OF AMINO ACID ABC TRANSPORTER"/>
    <property type="match status" value="1"/>
</dbReference>
<sequence length="215" mass="22861">MTTAAFLSLLQGAGVTLVLSGAGIALGVPLGLLLGLIRWGRVPVLSPIVMVYVSLLRSTPAVTLCLLIFFAIPTMGIDIGPWTASVLTLGLNTAAFNCEIWRSGLNNFSPDQLEAARSFGMTPALRFRRIIFPQLWRACLPGLVNEMTLLIKSSPAIAVVGVVEITRAATRIGAQTYDPLPPMLVATGIYIVLIVVFVGLQRLTERLYGQAGAAA</sequence>
<feature type="transmembrane region" description="Helical" evidence="9">
    <location>
        <begin position="12"/>
        <end position="37"/>
    </location>
</feature>
<dbReference type="InterPro" id="IPR010065">
    <property type="entry name" value="AA_ABC_transptr_permease_3TM"/>
</dbReference>
<keyword evidence="12" id="KW-1185">Reference proteome</keyword>
<dbReference type="InterPro" id="IPR000515">
    <property type="entry name" value="MetI-like"/>
</dbReference>
<evidence type="ECO:0000313" key="11">
    <source>
        <dbReference type="EMBL" id="MFC5069929.1"/>
    </source>
</evidence>
<gene>
    <name evidence="11" type="ORF">ACFPFW_18085</name>
</gene>
<reference evidence="12" key="1">
    <citation type="journal article" date="2019" name="Int. J. Syst. Evol. Microbiol.">
        <title>The Global Catalogue of Microorganisms (GCM) 10K type strain sequencing project: providing services to taxonomists for standard genome sequencing and annotation.</title>
        <authorList>
            <consortium name="The Broad Institute Genomics Platform"/>
            <consortium name="The Broad Institute Genome Sequencing Center for Infectious Disease"/>
            <person name="Wu L."/>
            <person name="Ma J."/>
        </authorList>
    </citation>
    <scope>NUCLEOTIDE SEQUENCE [LARGE SCALE GENOMIC DNA]</scope>
    <source>
        <strain evidence="12">CGMCC 1.16444</strain>
    </source>
</reference>
<dbReference type="SUPFAM" id="SSF161098">
    <property type="entry name" value="MetI-like"/>
    <property type="match status" value="1"/>
</dbReference>
<evidence type="ECO:0000256" key="8">
    <source>
        <dbReference type="ARBA" id="ARBA00023136"/>
    </source>
</evidence>
<keyword evidence="8 9" id="KW-0472">Membrane</keyword>
<dbReference type="Pfam" id="PF00528">
    <property type="entry name" value="BPD_transp_1"/>
    <property type="match status" value="1"/>
</dbReference>
<evidence type="ECO:0000256" key="5">
    <source>
        <dbReference type="ARBA" id="ARBA00022692"/>
    </source>
</evidence>
<dbReference type="InterPro" id="IPR043429">
    <property type="entry name" value="ArtM/GltK/GlnP/TcyL/YhdX-like"/>
</dbReference>
<dbReference type="CDD" id="cd06261">
    <property type="entry name" value="TM_PBP2"/>
    <property type="match status" value="1"/>
</dbReference>
<accession>A0ABV9Z8H6</accession>
<comment type="caution">
    <text evidence="11">The sequence shown here is derived from an EMBL/GenBank/DDBJ whole genome shotgun (WGS) entry which is preliminary data.</text>
</comment>
<keyword evidence="4" id="KW-1003">Cell membrane</keyword>
<dbReference type="RefSeq" id="WP_114958530.1">
    <property type="nucleotide sequence ID" value="NZ_JBHSJF010000008.1"/>
</dbReference>
<evidence type="ECO:0000256" key="6">
    <source>
        <dbReference type="ARBA" id="ARBA00022970"/>
    </source>
</evidence>
<feature type="transmembrane region" description="Helical" evidence="9">
    <location>
        <begin position="180"/>
        <end position="200"/>
    </location>
</feature>
<dbReference type="EMBL" id="JBHSJF010000008">
    <property type="protein sequence ID" value="MFC5069929.1"/>
    <property type="molecule type" value="Genomic_DNA"/>
</dbReference>
<keyword evidence="5 9" id="KW-0812">Transmembrane</keyword>
<dbReference type="NCBIfam" id="TIGR01726">
    <property type="entry name" value="HEQRo_perm_3TM"/>
    <property type="match status" value="1"/>
</dbReference>